<protein>
    <submittedName>
        <fullName evidence="2">Uncharacterized protein</fullName>
    </submittedName>
</protein>
<dbReference type="OrthoDB" id="9886848at2"/>
<dbReference type="EMBL" id="BAFH01000003">
    <property type="protein sequence ID" value="GAB63115.1"/>
    <property type="molecule type" value="Genomic_DNA"/>
</dbReference>
<dbReference type="STRING" id="247490.KSU1_C1519"/>
<sequence length="649" mass="66249">MSATTHFNMDLIPTGAVEWPALINANTNKIEAGRTVKLTAGEALAARDPFYISSADGKAYKAANTNVCHGIWQSASTAPDATGYGQIDGVVTYGSWAWTKGNYIYVSAGKALTQTAPSANAQPVAYALSATEIVLLYSALRMADDGSISFLCAGSNKNILLSPSGTGLTEIRNSTNPQIADLYGTYTDGSNYEKLRIAANAGAAFTIAPLAAGSGTVRDVALPAGNVYVGGTTTVTAASKLNVIGAIKCERDDGSNLNFNSICAGAIPMFSAQRSRGTLASPATVFADDVLFRVSAKGHDGTSWPAGARTWIDFDASEVWTASMQGTRIIFNTTIRGGTSQGERMRIARDGSVCIGGTYEALGLLNLEGTSARILAVERNPASDTAGSGLTLQSGGATVSGIIHTVSGTPTAGGSGYVVGDILAITTGGTNGAAQVTTVDGGGAVTALILRDRGYGYTTGTGKATSGGTGTGCTVNITAVRTCADKAAGTLNLSTGKSVGTGGGSVTIQTPVPGATGSTDNTPSTKVEVDGKGVVKHTPYDNASTPVAPTSSLNAFLYNKSVDDDAVITLPSITTSGYGIVIAGDNTERTMFWINSTGTVALLNNSANVVANADTDANLCIGTAATQEPLQIKNRLGATTILNVMFWYD</sequence>
<organism evidence="2 3">
    <name type="scientific">Candidatus Jettenia caeni</name>
    <dbReference type="NCBI Taxonomy" id="247490"/>
    <lineage>
        <taxon>Bacteria</taxon>
        <taxon>Pseudomonadati</taxon>
        <taxon>Planctomycetota</taxon>
        <taxon>Candidatus Brocadiia</taxon>
        <taxon>Candidatus Brocadiales</taxon>
        <taxon>Candidatus Brocadiaceae</taxon>
        <taxon>Candidatus Jettenia</taxon>
    </lineage>
</organism>
<evidence type="ECO:0000313" key="2">
    <source>
        <dbReference type="EMBL" id="GAB63115.1"/>
    </source>
</evidence>
<evidence type="ECO:0000313" key="3">
    <source>
        <dbReference type="Proteomes" id="UP000002985"/>
    </source>
</evidence>
<name>I3IN20_9BACT</name>
<dbReference type="AlphaFoldDB" id="I3IN20"/>
<gene>
    <name evidence="2" type="ORF">KSU1_C1519</name>
</gene>
<feature type="region of interest" description="Disordered" evidence="1">
    <location>
        <begin position="502"/>
        <end position="527"/>
    </location>
</feature>
<dbReference type="Proteomes" id="UP000002985">
    <property type="component" value="Unassembled WGS sequence"/>
</dbReference>
<accession>I3IN20</accession>
<feature type="compositionally biased region" description="Polar residues" evidence="1">
    <location>
        <begin position="516"/>
        <end position="525"/>
    </location>
</feature>
<reference evidence="2 3" key="1">
    <citation type="journal article" date="2012" name="FEBS Lett.">
        <title>Anammox organism KSU-1 expresses a NirK-type copper-containing nitrite reductase instead of a NirS-type with cytochrome cd1.</title>
        <authorList>
            <person name="Hira D."/>
            <person name="Toh H."/>
            <person name="Migita C.T."/>
            <person name="Okubo H."/>
            <person name="Nishiyama T."/>
            <person name="Hattori M."/>
            <person name="Furukawa K."/>
            <person name="Fujii T."/>
        </authorList>
    </citation>
    <scope>NUCLEOTIDE SEQUENCE [LARGE SCALE GENOMIC DNA]</scope>
</reference>
<comment type="caution">
    <text evidence="2">The sequence shown here is derived from an EMBL/GenBank/DDBJ whole genome shotgun (WGS) entry which is preliminary data.</text>
</comment>
<evidence type="ECO:0000256" key="1">
    <source>
        <dbReference type="SAM" id="MobiDB-lite"/>
    </source>
</evidence>
<keyword evidence="3" id="KW-1185">Reference proteome</keyword>
<proteinExistence type="predicted"/>